<proteinExistence type="predicted"/>
<organism evidence="2 3">
    <name type="scientific">Salibacter halophilus</name>
    <dbReference type="NCBI Taxonomy" id="1803916"/>
    <lineage>
        <taxon>Bacteria</taxon>
        <taxon>Pseudomonadati</taxon>
        <taxon>Bacteroidota</taxon>
        <taxon>Flavobacteriia</taxon>
        <taxon>Flavobacteriales</taxon>
        <taxon>Salibacteraceae</taxon>
        <taxon>Salibacter</taxon>
    </lineage>
</organism>
<feature type="transmembrane region" description="Helical" evidence="1">
    <location>
        <begin position="63"/>
        <end position="79"/>
    </location>
</feature>
<evidence type="ECO:0000256" key="1">
    <source>
        <dbReference type="SAM" id="Phobius"/>
    </source>
</evidence>
<dbReference type="RefSeq" id="WP_151167526.1">
    <property type="nucleotide sequence ID" value="NZ_WACR01000005.1"/>
</dbReference>
<feature type="transmembrane region" description="Helical" evidence="1">
    <location>
        <begin position="85"/>
        <end position="104"/>
    </location>
</feature>
<dbReference type="EMBL" id="WACR01000005">
    <property type="protein sequence ID" value="KAB1064397.1"/>
    <property type="molecule type" value="Genomic_DNA"/>
</dbReference>
<evidence type="ECO:0000313" key="3">
    <source>
        <dbReference type="Proteomes" id="UP000435357"/>
    </source>
</evidence>
<gene>
    <name evidence="2" type="ORF">F3059_06755</name>
</gene>
<name>A0A6N6M833_9FLAO</name>
<keyword evidence="1" id="KW-1133">Transmembrane helix</keyword>
<sequence length="274" mass="31058">MGTLFRIKTLQSFFALFLVSYYGQALLQLTQLGSEYVFTSFSGWLILLGTLASILYLFIKNTLTLPISILLIHITLWYLTGHNIYGILAIPVLALLAPYAWYFYRYLDFYRMLSAFKIGLPLFGIVFFTSSFVKLFHDPFQLYGATVLSGVFITALGWRKTRTLSIILNTILSLSITAFLFTMGNIPGGTFGLFCTAGFSFLYQQPDRITQSKESFLRCGKMKFALLTTFIIFSLSLFNLLTSRSEPEQSPDSTTVQSVDERGSDRGLFRLFAR</sequence>
<comment type="caution">
    <text evidence="2">The sequence shown here is derived from an EMBL/GenBank/DDBJ whole genome shotgun (WGS) entry which is preliminary data.</text>
</comment>
<feature type="transmembrane region" description="Helical" evidence="1">
    <location>
        <begin position="224"/>
        <end position="242"/>
    </location>
</feature>
<protein>
    <submittedName>
        <fullName evidence="2">Uncharacterized protein</fullName>
    </submittedName>
</protein>
<dbReference type="AlphaFoldDB" id="A0A6N6M833"/>
<feature type="transmembrane region" description="Helical" evidence="1">
    <location>
        <begin position="142"/>
        <end position="158"/>
    </location>
</feature>
<feature type="transmembrane region" description="Helical" evidence="1">
    <location>
        <begin position="12"/>
        <end position="30"/>
    </location>
</feature>
<accession>A0A6N6M833</accession>
<feature type="transmembrane region" description="Helical" evidence="1">
    <location>
        <begin position="36"/>
        <end position="58"/>
    </location>
</feature>
<keyword evidence="1" id="KW-0812">Transmembrane</keyword>
<feature type="transmembrane region" description="Helical" evidence="1">
    <location>
        <begin position="163"/>
        <end position="180"/>
    </location>
</feature>
<dbReference type="Proteomes" id="UP000435357">
    <property type="component" value="Unassembled WGS sequence"/>
</dbReference>
<keyword evidence="1" id="KW-0472">Membrane</keyword>
<reference evidence="2 3" key="1">
    <citation type="submission" date="2019-09" db="EMBL/GenBank/DDBJ databases">
        <title>Genomes of Cryomorphaceae.</title>
        <authorList>
            <person name="Bowman J.P."/>
        </authorList>
    </citation>
    <scope>NUCLEOTIDE SEQUENCE [LARGE SCALE GENOMIC DNA]</scope>
    <source>
        <strain evidence="2 3">KCTC 52047</strain>
    </source>
</reference>
<feature type="transmembrane region" description="Helical" evidence="1">
    <location>
        <begin position="186"/>
        <end position="203"/>
    </location>
</feature>
<evidence type="ECO:0000313" key="2">
    <source>
        <dbReference type="EMBL" id="KAB1064397.1"/>
    </source>
</evidence>
<feature type="transmembrane region" description="Helical" evidence="1">
    <location>
        <begin position="116"/>
        <end position="136"/>
    </location>
</feature>
<keyword evidence="3" id="KW-1185">Reference proteome</keyword>